<proteinExistence type="inferred from homology"/>
<feature type="compositionally biased region" description="Basic and acidic residues" evidence="4">
    <location>
        <begin position="230"/>
        <end position="243"/>
    </location>
</feature>
<dbReference type="InterPro" id="IPR000717">
    <property type="entry name" value="PCI_dom"/>
</dbReference>
<dbReference type="PANTHER" id="PTHR10855">
    <property type="entry name" value="26S PROTEASOME NON-ATPASE REGULATORY SUBUNIT 12/COP9 SIGNALOSOME COMPLEX SUBUNIT 4"/>
    <property type="match status" value="1"/>
</dbReference>
<evidence type="ECO:0000256" key="2">
    <source>
        <dbReference type="ARBA" id="ARBA00022942"/>
    </source>
</evidence>
<feature type="domain" description="PCI" evidence="5">
    <location>
        <begin position="295"/>
        <end position="469"/>
    </location>
</feature>
<dbReference type="Pfam" id="PF01399">
    <property type="entry name" value="PCI"/>
    <property type="match status" value="1"/>
</dbReference>
<dbReference type="InterPro" id="IPR036390">
    <property type="entry name" value="WH_DNA-bd_sf"/>
</dbReference>
<feature type="compositionally biased region" description="Basic and acidic residues" evidence="4">
    <location>
        <begin position="14"/>
        <end position="23"/>
    </location>
</feature>
<dbReference type="SMART" id="SM00088">
    <property type="entry name" value="PINT"/>
    <property type="match status" value="1"/>
</dbReference>
<evidence type="ECO:0000256" key="3">
    <source>
        <dbReference type="ARBA" id="ARBA00064920"/>
    </source>
</evidence>
<comment type="similarity">
    <text evidence="1">Belongs to the proteasome subunit p55 family.</text>
</comment>
<dbReference type="AlphaFoldDB" id="A0A7S3C4S0"/>
<dbReference type="GO" id="GO:0005634">
    <property type="term" value="C:nucleus"/>
    <property type="evidence" value="ECO:0007669"/>
    <property type="project" value="UniProtKB-ARBA"/>
</dbReference>
<evidence type="ECO:0000259" key="5">
    <source>
        <dbReference type="PROSITE" id="PS50250"/>
    </source>
</evidence>
<protein>
    <recommendedName>
        <fullName evidence="5">PCI domain-containing protein</fullName>
    </recommendedName>
</protein>
<evidence type="ECO:0000256" key="1">
    <source>
        <dbReference type="ARBA" id="ARBA00006397"/>
    </source>
</evidence>
<dbReference type="SUPFAM" id="SSF46785">
    <property type="entry name" value="Winged helix' DNA-binding domain"/>
    <property type="match status" value="1"/>
</dbReference>
<organism evidence="6">
    <name type="scientific">Prasinoderma singulare</name>
    <dbReference type="NCBI Taxonomy" id="676789"/>
    <lineage>
        <taxon>Eukaryota</taxon>
        <taxon>Viridiplantae</taxon>
        <taxon>Prasinodermophyta</taxon>
        <taxon>Prasinodermophyceae</taxon>
        <taxon>Prasinodermales</taxon>
        <taxon>Prasinodermaceae</taxon>
        <taxon>Prasinoderma</taxon>
    </lineage>
</organism>
<dbReference type="FunFam" id="1.10.10.10:FF:000070">
    <property type="entry name" value="26S proteasome non-ATPase regulatory subunit 12"/>
    <property type="match status" value="1"/>
</dbReference>
<dbReference type="PROSITE" id="PS50250">
    <property type="entry name" value="PCI"/>
    <property type="match status" value="1"/>
</dbReference>
<dbReference type="EMBL" id="HBHY01022240">
    <property type="protein sequence ID" value="CAE0153526.1"/>
    <property type="molecule type" value="Transcribed_RNA"/>
</dbReference>
<accession>A0A7S3C4S0</accession>
<dbReference type="InterPro" id="IPR040134">
    <property type="entry name" value="PSMD12/CSN4"/>
</dbReference>
<feature type="region of interest" description="Disordered" evidence="4">
    <location>
        <begin position="230"/>
        <end position="258"/>
    </location>
</feature>
<evidence type="ECO:0000313" key="6">
    <source>
        <dbReference type="EMBL" id="CAE0153526.1"/>
    </source>
</evidence>
<gene>
    <name evidence="6" type="ORF">PSIN1315_LOCUS14236</name>
</gene>
<feature type="region of interest" description="Disordered" evidence="4">
    <location>
        <begin position="1"/>
        <end position="23"/>
    </location>
</feature>
<dbReference type="GO" id="GO:0008541">
    <property type="term" value="C:proteasome regulatory particle, lid subcomplex"/>
    <property type="evidence" value="ECO:0007669"/>
    <property type="project" value="TreeGrafter"/>
</dbReference>
<evidence type="ECO:0000256" key="4">
    <source>
        <dbReference type="SAM" id="MobiDB-lite"/>
    </source>
</evidence>
<reference evidence="6" key="1">
    <citation type="submission" date="2021-01" db="EMBL/GenBank/DDBJ databases">
        <authorList>
            <person name="Corre E."/>
            <person name="Pelletier E."/>
            <person name="Niang G."/>
            <person name="Scheremetjew M."/>
            <person name="Finn R."/>
            <person name="Kale V."/>
            <person name="Holt S."/>
            <person name="Cochrane G."/>
            <person name="Meng A."/>
            <person name="Brown T."/>
            <person name="Cohen L."/>
        </authorList>
    </citation>
    <scope>NUCLEOTIDE SEQUENCE</scope>
    <source>
        <strain evidence="6">RCC927</strain>
    </source>
</reference>
<dbReference type="Pfam" id="PF22241">
    <property type="entry name" value="PSMD12-CSN4_N"/>
    <property type="match status" value="2"/>
</dbReference>
<name>A0A7S3C4S0_9VIRI</name>
<dbReference type="GO" id="GO:0005737">
    <property type="term" value="C:cytoplasm"/>
    <property type="evidence" value="ECO:0007669"/>
    <property type="project" value="TreeGrafter"/>
</dbReference>
<keyword evidence="2" id="KW-0647">Proteasome</keyword>
<dbReference type="InterPro" id="IPR036388">
    <property type="entry name" value="WH-like_DNA-bd_sf"/>
</dbReference>
<dbReference type="PANTHER" id="PTHR10855:SF1">
    <property type="entry name" value="26S PROTEASOME NON-ATPASE REGULATORY SUBUNIT 12"/>
    <property type="match status" value="1"/>
</dbReference>
<dbReference type="Gene3D" id="1.10.10.10">
    <property type="entry name" value="Winged helix-like DNA-binding domain superfamily/Winged helix DNA-binding domain"/>
    <property type="match status" value="1"/>
</dbReference>
<dbReference type="InterPro" id="IPR054559">
    <property type="entry name" value="PSMD12-CSN4-like_N"/>
</dbReference>
<comment type="subunit">
    <text evidence="3">Component of the 19S regulatory particle (RP/PA700) lid subcomplex of the 26S proteasome. The 26S proteasome is composed of a core protease (CP), known as the 20S proteasome, capped at one or both ends by the 19S regulatory particle (RP/PA700). The RP/PA700 complex is composed of at least 17 different subunits in two subcomplexes, the base and the lid, which form the portions proximal and distal to the 20S proteolytic core, respectively.</text>
</comment>
<sequence>MAVVTAAEPSAAQRKADAARKAAEAMEETEKAIGAAREQARAGALQDALTSLLALEKKHRLAGESPCVRALAVAVVRLCHEAGDWPALCEHVVLLSKRRAQVKAAVSDMVKEAMLYVEAQQDMDKKIKLIETLNDVTEGKIYVEIERARLVRQLVRIREGQGKIKEAAEILQTVAVETFGAMHKREKIAFILEQVRLCLDHKDFMRAQILAKKINPNTFARAEKAAKKEAAKKEAGKEGGEAKEGEDEQKAKKKASMGTAGDAVVHEAVEGTPDLEALKVIYYEHMTRYHASNGDYLEMCRCYLAVYETPTVAADPLRWKPLLQSAAWYALLAPNGPEQADLVRRLHGDKGMDELPGHKALLKTFITKEIIHWSALQSTHRAEIEAAPAIFGGAAGVKRLEDLRLRIVEHNVLVVVAYYSHVTLARLAELLSLDAAEAEKHLSEMVVAGRVRAKIDRPAGTVAFGAARDPARTLSKWASSIEKLLHVVDRACQQIEKERSLVSL</sequence>